<reference evidence="3" key="1">
    <citation type="submission" date="2018-06" db="EMBL/GenBank/DDBJ databases">
        <authorList>
            <person name="Zhirakovskaya E."/>
        </authorList>
    </citation>
    <scope>NUCLEOTIDE SEQUENCE</scope>
</reference>
<keyword evidence="2" id="KW-1133">Transmembrane helix</keyword>
<gene>
    <name evidence="3" type="ORF">MNBD_IGNAVI01-1365</name>
</gene>
<organism evidence="3">
    <name type="scientific">hydrothermal vent metagenome</name>
    <dbReference type="NCBI Taxonomy" id="652676"/>
    <lineage>
        <taxon>unclassified sequences</taxon>
        <taxon>metagenomes</taxon>
        <taxon>ecological metagenomes</taxon>
    </lineage>
</organism>
<keyword evidence="1" id="KW-0175">Coiled coil</keyword>
<proteinExistence type="predicted"/>
<evidence type="ECO:0000256" key="1">
    <source>
        <dbReference type="SAM" id="Coils"/>
    </source>
</evidence>
<keyword evidence="2" id="KW-0472">Membrane</keyword>
<feature type="transmembrane region" description="Helical" evidence="2">
    <location>
        <begin position="7"/>
        <end position="24"/>
    </location>
</feature>
<feature type="coiled-coil region" evidence="1">
    <location>
        <begin position="158"/>
        <end position="192"/>
    </location>
</feature>
<feature type="transmembrane region" description="Helical" evidence="2">
    <location>
        <begin position="65"/>
        <end position="87"/>
    </location>
</feature>
<sequence length="205" mass="23589">MERKKTYYLIPILLGVILFASNFLSTDIFNNSTLSFTVWFVLSVFTFACGWFVDRTLGWNYGGKIVFAVIVASVIVSVFMVGLFGNYFGVNNLITENLILYSLRNIVLGSMALFGMSVSEVAHLRLGFIEQEEEEEIEEVERTFDVDDKAELILTEARLKAEQMVFDAEKKVEELSQQKKHVEVQLKEFIQVERDIIHQYESDDK</sequence>
<accession>A0A3B1C235</accession>
<name>A0A3B1C235_9ZZZZ</name>
<dbReference type="AlphaFoldDB" id="A0A3B1C235"/>
<protein>
    <submittedName>
        <fullName evidence="3">Uncharacterized protein</fullName>
    </submittedName>
</protein>
<keyword evidence="2" id="KW-0812">Transmembrane</keyword>
<dbReference type="EMBL" id="UOGD01000109">
    <property type="protein sequence ID" value="VAX18653.1"/>
    <property type="molecule type" value="Genomic_DNA"/>
</dbReference>
<feature type="transmembrane region" description="Helical" evidence="2">
    <location>
        <begin position="36"/>
        <end position="53"/>
    </location>
</feature>
<evidence type="ECO:0000256" key="2">
    <source>
        <dbReference type="SAM" id="Phobius"/>
    </source>
</evidence>
<evidence type="ECO:0000313" key="3">
    <source>
        <dbReference type="EMBL" id="VAX18653.1"/>
    </source>
</evidence>